<dbReference type="eggNOG" id="KOG4231">
    <property type="taxonomic scope" value="Eukaryota"/>
</dbReference>
<feature type="region of interest" description="Disordered" evidence="5">
    <location>
        <begin position="180"/>
        <end position="226"/>
    </location>
</feature>
<feature type="short sequence motif" description="DGA/G" evidence="4">
    <location>
        <begin position="1066"/>
        <end position="1068"/>
    </location>
</feature>
<dbReference type="Gramene" id="CMR500CT">
    <property type="protein sequence ID" value="CMR500CT"/>
    <property type="gene ID" value="CMR500C"/>
</dbReference>
<feature type="active site" description="Nucleophile" evidence="4">
    <location>
        <position position="924"/>
    </location>
</feature>
<dbReference type="GO" id="GO:0016020">
    <property type="term" value="C:membrane"/>
    <property type="evidence" value="ECO:0007669"/>
    <property type="project" value="TreeGrafter"/>
</dbReference>
<feature type="short sequence motif" description="GXSXG" evidence="4">
    <location>
        <begin position="922"/>
        <end position="926"/>
    </location>
</feature>
<dbReference type="Pfam" id="PF01734">
    <property type="entry name" value="Patatin"/>
    <property type="match status" value="1"/>
</dbReference>
<evidence type="ECO:0000256" key="5">
    <source>
        <dbReference type="SAM" id="MobiDB-lite"/>
    </source>
</evidence>
<gene>
    <name evidence="7" type="ORF">CYME_CMR500C</name>
</gene>
<accession>M1VBG5</accession>
<keyword evidence="2 4" id="KW-0442">Lipid degradation</keyword>
<feature type="region of interest" description="Disordered" evidence="5">
    <location>
        <begin position="12"/>
        <end position="42"/>
    </location>
</feature>
<dbReference type="PROSITE" id="PS51635">
    <property type="entry name" value="PNPLA"/>
    <property type="match status" value="1"/>
</dbReference>
<evidence type="ECO:0000313" key="7">
    <source>
        <dbReference type="EMBL" id="BAM82654.1"/>
    </source>
</evidence>
<feature type="region of interest" description="Disordered" evidence="5">
    <location>
        <begin position="65"/>
        <end position="106"/>
    </location>
</feature>
<keyword evidence="1 4" id="KW-0378">Hydrolase</keyword>
<feature type="compositionally biased region" description="Polar residues" evidence="5">
    <location>
        <begin position="372"/>
        <end position="382"/>
    </location>
</feature>
<dbReference type="PANTHER" id="PTHR24185">
    <property type="entry name" value="CALCIUM-INDEPENDENT PHOSPHOLIPASE A2-GAMMA"/>
    <property type="match status" value="1"/>
</dbReference>
<reference evidence="7 8" key="2">
    <citation type="journal article" date="2007" name="BMC Biol.">
        <title>A 100%-complete sequence reveals unusually simple genomic features in the hot-spring red alga Cyanidioschyzon merolae.</title>
        <authorList>
            <person name="Nozaki H."/>
            <person name="Takano H."/>
            <person name="Misumi O."/>
            <person name="Terasawa K."/>
            <person name="Matsuzaki M."/>
            <person name="Maruyama S."/>
            <person name="Nishida K."/>
            <person name="Yagisawa F."/>
            <person name="Yoshida Y."/>
            <person name="Fujiwara T."/>
            <person name="Takio S."/>
            <person name="Tamura K."/>
            <person name="Chung S.J."/>
            <person name="Nakamura S."/>
            <person name="Kuroiwa H."/>
            <person name="Tanaka K."/>
            <person name="Sato N."/>
            <person name="Kuroiwa T."/>
        </authorList>
    </citation>
    <scope>NUCLEOTIDE SEQUENCE [LARGE SCALE GENOMIC DNA]</scope>
    <source>
        <strain evidence="7 8">10D</strain>
    </source>
</reference>
<feature type="region of interest" description="Disordered" evidence="5">
    <location>
        <begin position="721"/>
        <end position="754"/>
    </location>
</feature>
<dbReference type="GO" id="GO:0016042">
    <property type="term" value="P:lipid catabolic process"/>
    <property type="evidence" value="ECO:0007669"/>
    <property type="project" value="UniProtKB-UniRule"/>
</dbReference>
<dbReference type="InterPro" id="IPR016035">
    <property type="entry name" value="Acyl_Trfase/lysoPLipase"/>
</dbReference>
<dbReference type="GeneID" id="16997033"/>
<feature type="compositionally biased region" description="Polar residues" evidence="5">
    <location>
        <begin position="95"/>
        <end position="106"/>
    </location>
</feature>
<keyword evidence="3 4" id="KW-0443">Lipid metabolism</keyword>
<dbReference type="Gene3D" id="3.40.1090.10">
    <property type="entry name" value="Cytosolic phospholipase A2 catalytic domain"/>
    <property type="match status" value="1"/>
</dbReference>
<dbReference type="EMBL" id="AP006500">
    <property type="protein sequence ID" value="BAM82654.1"/>
    <property type="molecule type" value="Genomic_DNA"/>
</dbReference>
<dbReference type="OrthoDB" id="630895at2759"/>
<keyword evidence="8" id="KW-1185">Reference proteome</keyword>
<feature type="compositionally biased region" description="Basic residues" evidence="5">
    <location>
        <begin position="29"/>
        <end position="42"/>
    </location>
</feature>
<feature type="domain" description="PNPLA" evidence="6">
    <location>
        <begin position="886"/>
        <end position="1079"/>
    </location>
</feature>
<evidence type="ECO:0000256" key="3">
    <source>
        <dbReference type="ARBA" id="ARBA00023098"/>
    </source>
</evidence>
<feature type="region of interest" description="Disordered" evidence="5">
    <location>
        <begin position="503"/>
        <end position="589"/>
    </location>
</feature>
<protein>
    <submittedName>
        <fullName evidence="7">Membrane-associated calcium-independent phospholipase A2</fullName>
    </submittedName>
</protein>
<dbReference type="Proteomes" id="UP000007014">
    <property type="component" value="Chromosome 18"/>
</dbReference>
<feature type="region of interest" description="Disordered" evidence="5">
    <location>
        <begin position="361"/>
        <end position="399"/>
    </location>
</feature>
<feature type="compositionally biased region" description="Basic and acidic residues" evidence="5">
    <location>
        <begin position="558"/>
        <end position="569"/>
    </location>
</feature>
<dbReference type="GO" id="GO:0006631">
    <property type="term" value="P:fatty acid metabolic process"/>
    <property type="evidence" value="ECO:0007669"/>
    <property type="project" value="TreeGrafter"/>
</dbReference>
<feature type="compositionally biased region" description="Low complexity" evidence="5">
    <location>
        <begin position="574"/>
        <end position="589"/>
    </location>
</feature>
<dbReference type="PANTHER" id="PTHR24185:SF1">
    <property type="entry name" value="CALCIUM-INDEPENDENT PHOSPHOLIPASE A2-GAMMA"/>
    <property type="match status" value="1"/>
</dbReference>
<proteinExistence type="predicted"/>
<feature type="compositionally biased region" description="Polar residues" evidence="5">
    <location>
        <begin position="547"/>
        <end position="557"/>
    </location>
</feature>
<feature type="compositionally biased region" description="Basic and acidic residues" evidence="5">
    <location>
        <begin position="65"/>
        <end position="74"/>
    </location>
</feature>
<name>M1VBG5_CYAM1</name>
<dbReference type="RefSeq" id="XP_005538690.1">
    <property type="nucleotide sequence ID" value="XM_005538633.1"/>
</dbReference>
<evidence type="ECO:0000256" key="2">
    <source>
        <dbReference type="ARBA" id="ARBA00022963"/>
    </source>
</evidence>
<dbReference type="HOGENOM" id="CLU_262853_0_0_1"/>
<comment type="caution">
    <text evidence="4">Lacks conserved residue(s) required for the propagation of feature annotation.</text>
</comment>
<dbReference type="KEGG" id="cme:CYME_CMR500C"/>
<feature type="compositionally biased region" description="Low complexity" evidence="5">
    <location>
        <begin position="1132"/>
        <end position="1158"/>
    </location>
</feature>
<feature type="region of interest" description="Disordered" evidence="5">
    <location>
        <begin position="1104"/>
        <end position="1158"/>
    </location>
</feature>
<evidence type="ECO:0000256" key="1">
    <source>
        <dbReference type="ARBA" id="ARBA00022801"/>
    </source>
</evidence>
<reference evidence="7 8" key="1">
    <citation type="journal article" date="2004" name="Nature">
        <title>Genome sequence of the ultrasmall unicellular red alga Cyanidioschyzon merolae 10D.</title>
        <authorList>
            <person name="Matsuzaki M."/>
            <person name="Misumi O."/>
            <person name="Shin-i T."/>
            <person name="Maruyama S."/>
            <person name="Takahara M."/>
            <person name="Miyagishima S."/>
            <person name="Mori T."/>
            <person name="Nishida K."/>
            <person name="Yagisawa F."/>
            <person name="Nishida K."/>
            <person name="Yoshida Y."/>
            <person name="Nishimura Y."/>
            <person name="Nakao S."/>
            <person name="Kobayashi T."/>
            <person name="Momoyama Y."/>
            <person name="Higashiyama T."/>
            <person name="Minoda A."/>
            <person name="Sano M."/>
            <person name="Nomoto H."/>
            <person name="Oishi K."/>
            <person name="Hayashi H."/>
            <person name="Ohta F."/>
            <person name="Nishizaka S."/>
            <person name="Haga S."/>
            <person name="Miura S."/>
            <person name="Morishita T."/>
            <person name="Kabeya Y."/>
            <person name="Terasawa K."/>
            <person name="Suzuki Y."/>
            <person name="Ishii Y."/>
            <person name="Asakawa S."/>
            <person name="Takano H."/>
            <person name="Ohta N."/>
            <person name="Kuroiwa H."/>
            <person name="Tanaka K."/>
            <person name="Shimizu N."/>
            <person name="Sugano S."/>
            <person name="Sato N."/>
            <person name="Nozaki H."/>
            <person name="Ogasawara N."/>
            <person name="Kohara Y."/>
            <person name="Kuroiwa T."/>
        </authorList>
    </citation>
    <scope>NUCLEOTIDE SEQUENCE [LARGE SCALE GENOMIC DNA]</scope>
    <source>
        <strain evidence="7 8">10D</strain>
    </source>
</reference>
<evidence type="ECO:0000259" key="6">
    <source>
        <dbReference type="PROSITE" id="PS51635"/>
    </source>
</evidence>
<sequence length="1284" mass="137733">MAFVTFGVVSGGTGRQPLADRSPAFLNQHPRKTSRSVRCRRRRFSRKVSRRCLLKLCSVAERQSSDSVRREQGQKRGSSSSASSRDERYARNAAEQRQASDSVSTETRARVSRALLQGAQGVGLGLYWIARQAVRVCVPMARSAFSQLSTLVQDHSSRAFTSVGVQSQPEPHHKPYVASEADEAARARPNDTAVGADRAQRRSNHKKRGPRSGPPSGANAPEQADEMSARLRRKYLRSFGSIPEVVLFDLVAECEMRKQFALPEETPSNMSLLGQRACYIPYELQRIIFDEILTPDFAASDADRDLFQSSNTSIPLGAKHTLRATDGSAASTPRAPEVAVPVPVHIMDSLVAAVAPWSAGTGSPGSAPKAANSPNDWSQTATAPRVGVQGESPASTSNLDDMVPAAAAAAAAAAGQVSVDSSARRGSMLYIPISALGSLWQAISAMSAGGRKRREEAQRIRTYSNAADAMAREDAVMAGLAGADGGSTMASAFATASAIMASTPTRSPSIPVQGAEAGTTASTRETEQKASRPTNGSVESIEVLSRPQASAANLGNQQKRDRTESKEGTGAKQSAPVNPSSASAASAAATSTEVAAADAAESPLSKDKTRNWWSTLFSFTWPRPRNAVDSGSATATNSEDHAIESIQRLLLSRHYGAGAGHGPVDAAVFDELVDRVEQLTLRAAAEAAMAIRTRKQAIAFLEEVGVAPLLNALSMTDSLQLSRPDAGRRRNSNSNTNLDDETASQRKRPQQEQQREAAFTVSLAVAALANLTNVLPRCKPQILRYPGLLDGLLRILEAPVAGESWEMQGKWSACMLIGTLMMDAATSDRALFFRNRRLVRVLESMAGGTRVGYPEDVARASRRALACLGVHHWRPRVRGQRGLRILALDGGGTRALMSFEILKHLTKLTGCQLHEMFDIICGTSTGAIIAGSLGIRRRPVEEVESLYRELIGKIFAKKLSSAPKMLLTRAYYDTDLFESILKREAGSLRMIDSTMDRDMNYVFFVSSVMNRRPHQLHLFRNYCHAPGQESRYPGTVDATLWQGMRASSAAPTFFSEIVLNGLIHADGALVANNPAGVAAHEARRLFPNVPIELLVSVGTGVAEKTSPLSPLSTTDSGVSTGTREGSGGDGGASTESEAASALREAATTSAISASGGDGADAAAAAVPSRMSWNDVINSIVDSAVGTESVHHILEDVLPADVYFRCNPEISVMNIDEVRPGKLMEMIRCAQDYIAANADRFDELAARLRPKMPQNLLERIRFELQQEASLILDLDDAREGPLPAL</sequence>
<organism evidence="7 8">
    <name type="scientific">Cyanidioschyzon merolae (strain NIES-3377 / 10D)</name>
    <name type="common">Unicellular red alga</name>
    <dbReference type="NCBI Taxonomy" id="280699"/>
    <lineage>
        <taxon>Eukaryota</taxon>
        <taxon>Rhodophyta</taxon>
        <taxon>Bangiophyceae</taxon>
        <taxon>Cyanidiales</taxon>
        <taxon>Cyanidiaceae</taxon>
        <taxon>Cyanidioschyzon</taxon>
    </lineage>
</organism>
<evidence type="ECO:0000256" key="4">
    <source>
        <dbReference type="PROSITE-ProRule" id="PRU01161"/>
    </source>
</evidence>
<feature type="active site" description="Proton acceptor" evidence="4">
    <location>
        <position position="1066"/>
    </location>
</feature>
<evidence type="ECO:0000313" key="8">
    <source>
        <dbReference type="Proteomes" id="UP000007014"/>
    </source>
</evidence>
<feature type="compositionally biased region" description="Low complexity" evidence="5">
    <location>
        <begin position="1105"/>
        <end position="1123"/>
    </location>
</feature>
<dbReference type="GO" id="GO:0004620">
    <property type="term" value="F:phospholipase activity"/>
    <property type="evidence" value="ECO:0007669"/>
    <property type="project" value="TreeGrafter"/>
</dbReference>
<dbReference type="InterPro" id="IPR002641">
    <property type="entry name" value="PNPLA_dom"/>
</dbReference>
<dbReference type="SUPFAM" id="SSF52151">
    <property type="entry name" value="FabD/lysophospholipase-like"/>
    <property type="match status" value="1"/>
</dbReference>
<feature type="compositionally biased region" description="Basic residues" evidence="5">
    <location>
        <begin position="201"/>
        <end position="210"/>
    </location>
</feature>